<organism evidence="2 3">
    <name type="scientific">Gottfriedia solisilvae</name>
    <dbReference type="NCBI Taxonomy" id="1516104"/>
    <lineage>
        <taxon>Bacteria</taxon>
        <taxon>Bacillati</taxon>
        <taxon>Bacillota</taxon>
        <taxon>Bacilli</taxon>
        <taxon>Bacillales</taxon>
        <taxon>Bacillaceae</taxon>
        <taxon>Gottfriedia</taxon>
    </lineage>
</organism>
<proteinExistence type="predicted"/>
<keyword evidence="1" id="KW-0812">Transmembrane</keyword>
<evidence type="ECO:0000313" key="2">
    <source>
        <dbReference type="EMBL" id="GGI11174.1"/>
    </source>
</evidence>
<keyword evidence="3" id="KW-1185">Reference proteome</keyword>
<evidence type="ECO:0000313" key="3">
    <source>
        <dbReference type="Proteomes" id="UP000626244"/>
    </source>
</evidence>
<gene>
    <name evidence="2" type="ORF">GCM10007380_06500</name>
</gene>
<dbReference type="RefSeq" id="WP_087998914.1">
    <property type="nucleotide sequence ID" value="NZ_BMHB01000001.1"/>
</dbReference>
<feature type="transmembrane region" description="Helical" evidence="1">
    <location>
        <begin position="6"/>
        <end position="23"/>
    </location>
</feature>
<evidence type="ECO:0000256" key="1">
    <source>
        <dbReference type="SAM" id="Phobius"/>
    </source>
</evidence>
<comment type="caution">
    <text evidence="2">The sequence shown here is derived from an EMBL/GenBank/DDBJ whole genome shotgun (WGS) entry which is preliminary data.</text>
</comment>
<protein>
    <recommendedName>
        <fullName evidence="4">LysM domain-containing protein</fullName>
    </recommendedName>
</protein>
<accession>A0A8J3EWZ0</accession>
<reference evidence="3" key="1">
    <citation type="journal article" date="2019" name="Int. J. Syst. Evol. Microbiol.">
        <title>The Global Catalogue of Microorganisms (GCM) 10K type strain sequencing project: providing services to taxonomists for standard genome sequencing and annotation.</title>
        <authorList>
            <consortium name="The Broad Institute Genomics Platform"/>
            <consortium name="The Broad Institute Genome Sequencing Center for Infectious Disease"/>
            <person name="Wu L."/>
            <person name="Ma J."/>
        </authorList>
    </citation>
    <scope>NUCLEOTIDE SEQUENCE [LARGE SCALE GENOMIC DNA]</scope>
    <source>
        <strain evidence="3">CGMCC 1.14993</strain>
    </source>
</reference>
<evidence type="ECO:0008006" key="4">
    <source>
        <dbReference type="Google" id="ProtNLM"/>
    </source>
</evidence>
<sequence>MKKIFYFFGILLVIYIVFFDLQVGTIPTKHISTVATVSKSNETSKSTKSLPDFEEIQVKNGDTVLGIVEELNPDFTQPISQITKDFTELNKGLSPTKIQSGKSYKFPLYSSNK</sequence>
<name>A0A8J3EWZ0_9BACI</name>
<keyword evidence="1" id="KW-0472">Membrane</keyword>
<dbReference type="EMBL" id="BMHB01000001">
    <property type="protein sequence ID" value="GGI11174.1"/>
    <property type="molecule type" value="Genomic_DNA"/>
</dbReference>
<keyword evidence="1" id="KW-1133">Transmembrane helix</keyword>
<dbReference type="OrthoDB" id="2691912at2"/>
<dbReference type="AlphaFoldDB" id="A0A8J3EWZ0"/>
<dbReference type="Proteomes" id="UP000626244">
    <property type="component" value="Unassembled WGS sequence"/>
</dbReference>